<dbReference type="InterPro" id="IPR036291">
    <property type="entry name" value="NAD(P)-bd_dom_sf"/>
</dbReference>
<dbReference type="InterPro" id="IPR013149">
    <property type="entry name" value="ADH-like_C"/>
</dbReference>
<sequence length="210" mass="22876">MYCGICHTDLHHVKDDWGITMYPIVPGHEITGVITKVGSNVKNFKLGDRVGVGCLAASCLECEFCKNSQENYCDQIQFTYNGIFWDGTITYGGYSEMLVADHRYVVHVPDNLPMDAAAPLLCAGITVFSPMKDCQLLESPGKKVGIVGLGGLGHVAVKMAKAFGHQVTVISTSPSKENEAKQRLGADYFLVSTDAKQMQVGNSLICFFEE</sequence>
<gene>
    <name evidence="9" type="ORF">Gohar_023766</name>
</gene>
<evidence type="ECO:0000313" key="9">
    <source>
        <dbReference type="EMBL" id="MBA0807997.1"/>
    </source>
</evidence>
<keyword evidence="10" id="KW-1185">Reference proteome</keyword>
<proteinExistence type="inferred from homology"/>
<dbReference type="PROSITE" id="PS00059">
    <property type="entry name" value="ADH_ZINC"/>
    <property type="match status" value="1"/>
</dbReference>
<feature type="non-terminal residue" evidence="9">
    <location>
        <position position="1"/>
    </location>
</feature>
<evidence type="ECO:0000256" key="4">
    <source>
        <dbReference type="ARBA" id="ARBA00022833"/>
    </source>
</evidence>
<keyword evidence="5" id="KW-0560">Oxidoreductase</keyword>
<evidence type="ECO:0000256" key="1">
    <source>
        <dbReference type="ARBA" id="ARBA00001947"/>
    </source>
</evidence>
<dbReference type="Gene3D" id="3.40.50.720">
    <property type="entry name" value="NAD(P)-binding Rossmann-like Domain"/>
    <property type="match status" value="1"/>
</dbReference>
<keyword evidence="3 6" id="KW-0479">Metal-binding</keyword>
<dbReference type="EMBL" id="JABFAD010000009">
    <property type="protein sequence ID" value="MBA0807997.1"/>
    <property type="molecule type" value="Genomic_DNA"/>
</dbReference>
<accession>A0A7J9HDU6</accession>
<dbReference type="PANTHER" id="PTHR42683">
    <property type="entry name" value="ALDEHYDE REDUCTASE"/>
    <property type="match status" value="1"/>
</dbReference>
<evidence type="ECO:0000313" key="10">
    <source>
        <dbReference type="Proteomes" id="UP000593560"/>
    </source>
</evidence>
<dbReference type="InterPro" id="IPR013154">
    <property type="entry name" value="ADH-like_N"/>
</dbReference>
<comment type="cofactor">
    <cofactor evidence="1 6">
        <name>Zn(2+)</name>
        <dbReference type="ChEBI" id="CHEBI:29105"/>
    </cofactor>
</comment>
<protein>
    <submittedName>
        <fullName evidence="9">Uncharacterized protein</fullName>
    </submittedName>
</protein>
<evidence type="ECO:0000256" key="2">
    <source>
        <dbReference type="ARBA" id="ARBA00008072"/>
    </source>
</evidence>
<dbReference type="Pfam" id="PF08240">
    <property type="entry name" value="ADH_N"/>
    <property type="match status" value="1"/>
</dbReference>
<dbReference type="SUPFAM" id="SSF50129">
    <property type="entry name" value="GroES-like"/>
    <property type="match status" value="1"/>
</dbReference>
<evidence type="ECO:0000259" key="7">
    <source>
        <dbReference type="Pfam" id="PF00107"/>
    </source>
</evidence>
<keyword evidence="4 6" id="KW-0862">Zinc</keyword>
<dbReference type="InterPro" id="IPR002328">
    <property type="entry name" value="ADH_Zn_CS"/>
</dbReference>
<dbReference type="Pfam" id="PF00107">
    <property type="entry name" value="ADH_zinc_N"/>
    <property type="match status" value="1"/>
</dbReference>
<evidence type="ECO:0000256" key="6">
    <source>
        <dbReference type="RuleBase" id="RU361277"/>
    </source>
</evidence>
<evidence type="ECO:0000256" key="5">
    <source>
        <dbReference type="ARBA" id="ARBA00023002"/>
    </source>
</evidence>
<feature type="domain" description="Alcohol dehydrogenase-like N-terminal" evidence="8">
    <location>
        <begin position="2"/>
        <end position="110"/>
    </location>
</feature>
<dbReference type="GO" id="GO:0008270">
    <property type="term" value="F:zinc ion binding"/>
    <property type="evidence" value="ECO:0007669"/>
    <property type="project" value="InterPro"/>
</dbReference>
<dbReference type="GO" id="GO:0016616">
    <property type="term" value="F:oxidoreductase activity, acting on the CH-OH group of donors, NAD or NADP as acceptor"/>
    <property type="evidence" value="ECO:0007669"/>
    <property type="project" value="InterPro"/>
</dbReference>
<dbReference type="SUPFAM" id="SSF51735">
    <property type="entry name" value="NAD(P)-binding Rossmann-fold domains"/>
    <property type="match status" value="1"/>
</dbReference>
<dbReference type="InterPro" id="IPR047109">
    <property type="entry name" value="CAD-like"/>
</dbReference>
<comment type="similarity">
    <text evidence="2 6">Belongs to the zinc-containing alcohol dehydrogenase family.</text>
</comment>
<dbReference type="GO" id="GO:0009809">
    <property type="term" value="P:lignin biosynthetic process"/>
    <property type="evidence" value="ECO:0007669"/>
    <property type="project" value="UniProtKB-ARBA"/>
</dbReference>
<organism evidence="9 10">
    <name type="scientific">Gossypium harknessii</name>
    <dbReference type="NCBI Taxonomy" id="34285"/>
    <lineage>
        <taxon>Eukaryota</taxon>
        <taxon>Viridiplantae</taxon>
        <taxon>Streptophyta</taxon>
        <taxon>Embryophyta</taxon>
        <taxon>Tracheophyta</taxon>
        <taxon>Spermatophyta</taxon>
        <taxon>Magnoliopsida</taxon>
        <taxon>eudicotyledons</taxon>
        <taxon>Gunneridae</taxon>
        <taxon>Pentapetalae</taxon>
        <taxon>rosids</taxon>
        <taxon>malvids</taxon>
        <taxon>Malvales</taxon>
        <taxon>Malvaceae</taxon>
        <taxon>Malvoideae</taxon>
        <taxon>Gossypium</taxon>
    </lineage>
</organism>
<dbReference type="Gene3D" id="3.90.180.10">
    <property type="entry name" value="Medium-chain alcohol dehydrogenases, catalytic domain"/>
    <property type="match status" value="1"/>
</dbReference>
<evidence type="ECO:0000256" key="3">
    <source>
        <dbReference type="ARBA" id="ARBA00022723"/>
    </source>
</evidence>
<dbReference type="AlphaFoldDB" id="A0A7J9HDU6"/>
<evidence type="ECO:0000259" key="8">
    <source>
        <dbReference type="Pfam" id="PF08240"/>
    </source>
</evidence>
<dbReference type="InterPro" id="IPR011032">
    <property type="entry name" value="GroES-like_sf"/>
</dbReference>
<dbReference type="Proteomes" id="UP000593560">
    <property type="component" value="Unassembled WGS sequence"/>
</dbReference>
<feature type="domain" description="Alcohol dehydrogenase-like C-terminal" evidence="7">
    <location>
        <begin position="151"/>
        <end position="194"/>
    </location>
</feature>
<name>A0A7J9HDU6_9ROSI</name>
<comment type="caution">
    <text evidence="9">The sequence shown here is derived from an EMBL/GenBank/DDBJ whole genome shotgun (WGS) entry which is preliminary data.</text>
</comment>
<dbReference type="OrthoDB" id="1879366at2759"/>
<reference evidence="9 10" key="1">
    <citation type="journal article" date="2019" name="Genome Biol. Evol.">
        <title>Insights into the evolution of the New World diploid cottons (Gossypium, subgenus Houzingenia) based on genome sequencing.</title>
        <authorList>
            <person name="Grover C.E."/>
            <person name="Arick M.A. 2nd"/>
            <person name="Thrash A."/>
            <person name="Conover J.L."/>
            <person name="Sanders W.S."/>
            <person name="Peterson D.G."/>
            <person name="Frelichowski J.E."/>
            <person name="Scheffler J.A."/>
            <person name="Scheffler B.E."/>
            <person name="Wendel J.F."/>
        </authorList>
    </citation>
    <scope>NUCLEOTIDE SEQUENCE [LARGE SCALE GENOMIC DNA]</scope>
    <source>
        <strain evidence="9">0</strain>
        <tissue evidence="9">Leaf</tissue>
    </source>
</reference>